<evidence type="ECO:0000313" key="2">
    <source>
        <dbReference type="Proteomes" id="UP001371305"/>
    </source>
</evidence>
<accession>A0ABU9AYN5</accession>
<evidence type="ECO:0000313" key="1">
    <source>
        <dbReference type="EMBL" id="MEK7951750.1"/>
    </source>
</evidence>
<keyword evidence="2" id="KW-1185">Reference proteome</keyword>
<organism evidence="1 2">
    <name type="scientific">Luteolibacter soli</name>
    <dbReference type="NCBI Taxonomy" id="3135280"/>
    <lineage>
        <taxon>Bacteria</taxon>
        <taxon>Pseudomonadati</taxon>
        <taxon>Verrucomicrobiota</taxon>
        <taxon>Verrucomicrobiia</taxon>
        <taxon>Verrucomicrobiales</taxon>
        <taxon>Verrucomicrobiaceae</taxon>
        <taxon>Luteolibacter</taxon>
    </lineage>
</organism>
<name>A0ABU9AYN5_9BACT</name>
<dbReference type="EMBL" id="JBBUKT010000005">
    <property type="protein sequence ID" value="MEK7951750.1"/>
    <property type="molecule type" value="Genomic_DNA"/>
</dbReference>
<proteinExistence type="predicted"/>
<dbReference type="RefSeq" id="WP_341405458.1">
    <property type="nucleotide sequence ID" value="NZ_JBBUKT010000005.1"/>
</dbReference>
<sequence length="82" mass="8993">MKIFTVIEHKPATGRIKRGRFEAMLRARNFANLPGVSCGWVADHQYATVGEAREAIIEASAASNVAIQKAYVIEYGNFALVP</sequence>
<evidence type="ECO:0008006" key="3">
    <source>
        <dbReference type="Google" id="ProtNLM"/>
    </source>
</evidence>
<dbReference type="Proteomes" id="UP001371305">
    <property type="component" value="Unassembled WGS sequence"/>
</dbReference>
<comment type="caution">
    <text evidence="1">The sequence shown here is derived from an EMBL/GenBank/DDBJ whole genome shotgun (WGS) entry which is preliminary data.</text>
</comment>
<reference evidence="1 2" key="1">
    <citation type="submission" date="2024-04" db="EMBL/GenBank/DDBJ databases">
        <title>Luteolibacter sp. isolated from soil.</title>
        <authorList>
            <person name="An J."/>
        </authorList>
    </citation>
    <scope>NUCLEOTIDE SEQUENCE [LARGE SCALE GENOMIC DNA]</scope>
    <source>
        <strain evidence="1 2">Y139</strain>
    </source>
</reference>
<gene>
    <name evidence="1" type="ORF">WKV53_14625</name>
</gene>
<protein>
    <recommendedName>
        <fullName evidence="3">DUF4242 domain-containing protein</fullName>
    </recommendedName>
</protein>